<evidence type="ECO:0000313" key="2">
    <source>
        <dbReference type="Proteomes" id="UP000034006"/>
    </source>
</evidence>
<gene>
    <name evidence="1" type="ORF">UW44_C0006G0044</name>
</gene>
<reference evidence="1 2" key="1">
    <citation type="journal article" date="2015" name="Nature">
        <title>rRNA introns, odd ribosomes, and small enigmatic genomes across a large radiation of phyla.</title>
        <authorList>
            <person name="Brown C.T."/>
            <person name="Hug L.A."/>
            <person name="Thomas B.C."/>
            <person name="Sharon I."/>
            <person name="Castelle C.J."/>
            <person name="Singh A."/>
            <person name="Wilkins M.J."/>
            <person name="Williams K.H."/>
            <person name="Banfield J.F."/>
        </authorList>
    </citation>
    <scope>NUCLEOTIDE SEQUENCE [LARGE SCALE GENOMIC DNA]</scope>
</reference>
<sequence>MKIYFSAPISNVEKSAMDRYTLIVRTLKDLGHNILYDHLLNKNKEFLNRQTPKESLENQRLMTKRKNQADLIIIEASTPSFGIGQEIAYSLQNNKQVIILYLKGHKPHILQDEGQDLLFIHEYSLQDLSGTLSEAIEEAREKVDVRFNFYISPEIGRYLDWVSQTKKLPRSVFLRGLVEKHMRSDKEYKD</sequence>
<dbReference type="STRING" id="1618387.UW44_C0006G0044"/>
<dbReference type="EMBL" id="LCIH01000006">
    <property type="protein sequence ID" value="KKT51926.1"/>
    <property type="molecule type" value="Genomic_DNA"/>
</dbReference>
<protein>
    <recommendedName>
        <fullName evidence="3">Nucleoside 2-deoxyribosyltransferase</fullName>
    </recommendedName>
</protein>
<dbReference type="SUPFAM" id="SSF52309">
    <property type="entry name" value="N-(deoxy)ribosyltransferase-like"/>
    <property type="match status" value="1"/>
</dbReference>
<accession>A0A0G1HXQ6</accession>
<evidence type="ECO:0000313" key="1">
    <source>
        <dbReference type="EMBL" id="KKT51926.1"/>
    </source>
</evidence>
<dbReference type="AlphaFoldDB" id="A0A0G1HXQ6"/>
<dbReference type="Gene3D" id="3.40.50.450">
    <property type="match status" value="1"/>
</dbReference>
<evidence type="ECO:0008006" key="3">
    <source>
        <dbReference type="Google" id="ProtNLM"/>
    </source>
</evidence>
<organism evidence="1 2">
    <name type="scientific">Candidatus Collierbacteria bacterium GW2011_GWB2_44_22</name>
    <dbReference type="NCBI Taxonomy" id="1618387"/>
    <lineage>
        <taxon>Bacteria</taxon>
        <taxon>Candidatus Collieribacteriota</taxon>
    </lineage>
</organism>
<comment type="caution">
    <text evidence="1">The sequence shown here is derived from an EMBL/GenBank/DDBJ whole genome shotgun (WGS) entry which is preliminary data.</text>
</comment>
<name>A0A0G1HXQ6_9BACT</name>
<proteinExistence type="predicted"/>
<dbReference type="Proteomes" id="UP000034006">
    <property type="component" value="Unassembled WGS sequence"/>
</dbReference>